<dbReference type="InterPro" id="IPR017900">
    <property type="entry name" value="4Fe4S_Fe_S_CS"/>
</dbReference>
<proteinExistence type="predicted"/>
<dbReference type="AlphaFoldDB" id="X1VVL8"/>
<dbReference type="SUPFAM" id="SSF46548">
    <property type="entry name" value="alpha-helical ferredoxin"/>
    <property type="match status" value="1"/>
</dbReference>
<comment type="caution">
    <text evidence="2">The sequence shown here is derived from an EMBL/GenBank/DDBJ whole genome shotgun (WGS) entry which is preliminary data.</text>
</comment>
<protein>
    <recommendedName>
        <fullName evidence="1">4Fe-4S ferredoxin-type domain-containing protein</fullName>
    </recommendedName>
</protein>
<dbReference type="InterPro" id="IPR017896">
    <property type="entry name" value="4Fe4S_Fe-S-bd"/>
</dbReference>
<evidence type="ECO:0000259" key="1">
    <source>
        <dbReference type="PROSITE" id="PS51379"/>
    </source>
</evidence>
<dbReference type="PROSITE" id="PS00198">
    <property type="entry name" value="4FE4S_FER_1"/>
    <property type="match status" value="1"/>
</dbReference>
<dbReference type="EMBL" id="BARW01026021">
    <property type="protein sequence ID" value="GAJ14725.1"/>
    <property type="molecule type" value="Genomic_DNA"/>
</dbReference>
<accession>X1VVL8</accession>
<feature type="domain" description="4Fe-4S ferredoxin-type" evidence="1">
    <location>
        <begin position="38"/>
        <end position="68"/>
    </location>
</feature>
<reference evidence="2" key="1">
    <citation type="journal article" date="2014" name="Front. Microbiol.">
        <title>High frequency of phylogenetically diverse reductive dehalogenase-homologous genes in deep subseafloor sedimentary metagenomes.</title>
        <authorList>
            <person name="Kawai M."/>
            <person name="Futagami T."/>
            <person name="Toyoda A."/>
            <person name="Takaki Y."/>
            <person name="Nishi S."/>
            <person name="Hori S."/>
            <person name="Arai W."/>
            <person name="Tsubouchi T."/>
            <person name="Morono Y."/>
            <person name="Uchiyama I."/>
            <person name="Ito T."/>
            <person name="Fujiyama A."/>
            <person name="Inagaki F."/>
            <person name="Takami H."/>
        </authorList>
    </citation>
    <scope>NUCLEOTIDE SEQUENCE</scope>
    <source>
        <strain evidence="2">Expedition CK06-06</strain>
    </source>
</reference>
<sequence length="105" mass="11914">CRQACPGCYCIDCFAEELDPEWVGIRIAPEENLMWNTIRAFHLGGRCISCNECERVCPVNIPLSLLNRKLEQEMLSLFNYRAGMSDDTIAPLITFKKDDKLGIGE</sequence>
<evidence type="ECO:0000313" key="2">
    <source>
        <dbReference type="EMBL" id="GAJ14725.1"/>
    </source>
</evidence>
<gene>
    <name evidence="2" type="ORF">S12H4_42510</name>
</gene>
<dbReference type="PROSITE" id="PS51379">
    <property type="entry name" value="4FE4S_FER_2"/>
    <property type="match status" value="1"/>
</dbReference>
<organism evidence="2">
    <name type="scientific">marine sediment metagenome</name>
    <dbReference type="NCBI Taxonomy" id="412755"/>
    <lineage>
        <taxon>unclassified sequences</taxon>
        <taxon>metagenomes</taxon>
        <taxon>ecological metagenomes</taxon>
    </lineage>
</organism>
<feature type="non-terminal residue" evidence="2">
    <location>
        <position position="1"/>
    </location>
</feature>
<name>X1VVL8_9ZZZZ</name>